<reference evidence="4" key="1">
    <citation type="submission" date="2019-08" db="EMBL/GenBank/DDBJ databases">
        <authorList>
            <person name="Kucharzyk K."/>
            <person name="Murdoch R.W."/>
            <person name="Higgins S."/>
            <person name="Loffler F."/>
        </authorList>
    </citation>
    <scope>NUCLEOTIDE SEQUENCE</scope>
</reference>
<sequence length="328" mass="38326">MRGDKPIISIIVPVYKVEAYIGKCLISIKKQTLSNFEAILVDDGSPDNCGKICDKFVARDARFRVIHQENGGISNARNNALAIARGEYIAFVDPDDYIASDMYEKLYNEIVRTEADIVICDYFRVEQGKPVPHTSFEKNIVLTSKETLRLLADDSLTSYMWCKLYKKELFKEVRFIEGYSFEDLAILHELVHNAKRISYLRECLYYYFINPKGMVANLTAKNEYDHFIAWYRRLIFLREHYPEYVELTYNSFINCGARAYWLCAYRKKNELAKEARKLLKAEASKLLNSSEVRAKNKVRLLEVMLKINMYRFYIPKAIRNGIEKIADE</sequence>
<keyword evidence="1" id="KW-0328">Glycosyltransferase</keyword>
<dbReference type="Gene3D" id="3.90.550.10">
    <property type="entry name" value="Spore Coat Polysaccharide Biosynthesis Protein SpsA, Chain A"/>
    <property type="match status" value="1"/>
</dbReference>
<organism evidence="4">
    <name type="scientific">bioreactor metagenome</name>
    <dbReference type="NCBI Taxonomy" id="1076179"/>
    <lineage>
        <taxon>unclassified sequences</taxon>
        <taxon>metagenomes</taxon>
        <taxon>ecological metagenomes</taxon>
    </lineage>
</organism>
<gene>
    <name evidence="4" type="ORF">SDC9_67598</name>
</gene>
<dbReference type="InterPro" id="IPR001173">
    <property type="entry name" value="Glyco_trans_2-like"/>
</dbReference>
<dbReference type="InterPro" id="IPR029044">
    <property type="entry name" value="Nucleotide-diphossugar_trans"/>
</dbReference>
<keyword evidence="2" id="KW-0808">Transferase</keyword>
<accession>A0A644XY72</accession>
<dbReference type="SUPFAM" id="SSF53448">
    <property type="entry name" value="Nucleotide-diphospho-sugar transferases"/>
    <property type="match status" value="1"/>
</dbReference>
<proteinExistence type="predicted"/>
<dbReference type="PANTHER" id="PTHR22916:SF51">
    <property type="entry name" value="GLYCOSYLTRANSFERASE EPSH-RELATED"/>
    <property type="match status" value="1"/>
</dbReference>
<evidence type="ECO:0000313" key="4">
    <source>
        <dbReference type="EMBL" id="MPM21155.1"/>
    </source>
</evidence>
<feature type="domain" description="Glycosyltransferase 2-like" evidence="3">
    <location>
        <begin position="9"/>
        <end position="173"/>
    </location>
</feature>
<dbReference type="CDD" id="cd00761">
    <property type="entry name" value="Glyco_tranf_GTA_type"/>
    <property type="match status" value="1"/>
</dbReference>
<dbReference type="Pfam" id="PF00535">
    <property type="entry name" value="Glycos_transf_2"/>
    <property type="match status" value="1"/>
</dbReference>
<dbReference type="AlphaFoldDB" id="A0A644XY72"/>
<evidence type="ECO:0000259" key="3">
    <source>
        <dbReference type="Pfam" id="PF00535"/>
    </source>
</evidence>
<evidence type="ECO:0000256" key="1">
    <source>
        <dbReference type="ARBA" id="ARBA00022676"/>
    </source>
</evidence>
<evidence type="ECO:0000256" key="2">
    <source>
        <dbReference type="ARBA" id="ARBA00022679"/>
    </source>
</evidence>
<protein>
    <recommendedName>
        <fullName evidence="3">Glycosyltransferase 2-like domain-containing protein</fullName>
    </recommendedName>
</protein>
<name>A0A644XY72_9ZZZZ</name>
<dbReference type="PANTHER" id="PTHR22916">
    <property type="entry name" value="GLYCOSYLTRANSFERASE"/>
    <property type="match status" value="1"/>
</dbReference>
<dbReference type="GO" id="GO:0016757">
    <property type="term" value="F:glycosyltransferase activity"/>
    <property type="evidence" value="ECO:0007669"/>
    <property type="project" value="UniProtKB-KW"/>
</dbReference>
<comment type="caution">
    <text evidence="4">The sequence shown here is derived from an EMBL/GenBank/DDBJ whole genome shotgun (WGS) entry which is preliminary data.</text>
</comment>
<dbReference type="EMBL" id="VSSQ01003533">
    <property type="protein sequence ID" value="MPM21155.1"/>
    <property type="molecule type" value="Genomic_DNA"/>
</dbReference>